<dbReference type="InterPro" id="IPR003784">
    <property type="entry name" value="BioY"/>
</dbReference>
<dbReference type="Pfam" id="PF02632">
    <property type="entry name" value="BioY"/>
    <property type="match status" value="1"/>
</dbReference>
<reference evidence="2" key="1">
    <citation type="submission" date="2017-05" db="EMBL/GenBank/DDBJ databases">
        <title>Plastid comparative genomics reveals ancient divergence between Glaucophyte genera.</title>
        <authorList>
            <person name="Figueroa-Martinez F.J."/>
            <person name="Jackson C."/>
            <person name="Reyes-Prieto A."/>
        </authorList>
    </citation>
    <scope>NUCLEOTIDE SEQUENCE</scope>
    <source>
        <strain evidence="2">SAG 229-2</strain>
    </source>
</reference>
<evidence type="ECO:0000256" key="1">
    <source>
        <dbReference type="SAM" id="Phobius"/>
    </source>
</evidence>
<protein>
    <submittedName>
        <fullName evidence="2">Biotin biosynthesis protein BioY</fullName>
    </submittedName>
</protein>
<dbReference type="GeneID" id="38575477"/>
<gene>
    <name evidence="2" type="primary">bioY</name>
</gene>
<geneLocation type="plastid" evidence="2"/>
<name>A0A3G1IVQ1_9EUKA</name>
<dbReference type="PANTHER" id="PTHR34295">
    <property type="entry name" value="BIOTIN TRANSPORTER BIOY"/>
    <property type="match status" value="1"/>
</dbReference>
<evidence type="ECO:0000313" key="2">
    <source>
        <dbReference type="EMBL" id="ASQ40113.1"/>
    </source>
</evidence>
<feature type="transmembrane region" description="Helical" evidence="1">
    <location>
        <begin position="174"/>
        <end position="192"/>
    </location>
</feature>
<feature type="transmembrane region" description="Helical" evidence="1">
    <location>
        <begin position="69"/>
        <end position="88"/>
    </location>
</feature>
<keyword evidence="1" id="KW-0812">Transmembrane</keyword>
<dbReference type="GO" id="GO:0015225">
    <property type="term" value="F:biotin transmembrane transporter activity"/>
    <property type="evidence" value="ECO:0007669"/>
    <property type="project" value="InterPro"/>
</dbReference>
<keyword evidence="1" id="KW-1133">Transmembrane helix</keyword>
<dbReference type="GO" id="GO:0005886">
    <property type="term" value="C:plasma membrane"/>
    <property type="evidence" value="ECO:0007669"/>
    <property type="project" value="InterPro"/>
</dbReference>
<organism evidence="2">
    <name type="scientific">Glaucocystis incrassata</name>
    <dbReference type="NCBI Taxonomy" id="1789788"/>
    <lineage>
        <taxon>Eukaryota</taxon>
        <taxon>Glaucocystophyceae</taxon>
        <taxon>Glaucocystales</taxon>
        <taxon>Glaucocystaceae</taxon>
        <taxon>Glaucocystis</taxon>
    </lineage>
</organism>
<feature type="transmembrane region" description="Helical" evidence="1">
    <location>
        <begin position="41"/>
        <end position="62"/>
    </location>
</feature>
<dbReference type="AlphaFoldDB" id="A0A3G1IVQ1"/>
<dbReference type="PANTHER" id="PTHR34295:SF1">
    <property type="entry name" value="BIOTIN TRANSPORTER BIOY"/>
    <property type="match status" value="1"/>
</dbReference>
<keyword evidence="2" id="KW-0934">Plastid</keyword>
<dbReference type="RefSeq" id="YP_009546052.1">
    <property type="nucleotide sequence ID" value="NC_040152.1"/>
</dbReference>
<accession>A0A3G1IVQ1</accession>
<feature type="transmembrane region" description="Helical" evidence="1">
    <location>
        <begin position="12"/>
        <end position="29"/>
    </location>
</feature>
<keyword evidence="1" id="KW-0472">Membrane</keyword>
<feature type="transmembrane region" description="Helical" evidence="1">
    <location>
        <begin position="100"/>
        <end position="119"/>
    </location>
</feature>
<dbReference type="EMBL" id="MF167425">
    <property type="protein sequence ID" value="ASQ40113.1"/>
    <property type="molecule type" value="Genomic_DNA"/>
</dbReference>
<proteinExistence type="predicted"/>
<feature type="transmembrane region" description="Helical" evidence="1">
    <location>
        <begin position="131"/>
        <end position="154"/>
    </location>
</feature>
<sequence>MPNDIWSISSFLLLITSLFIKVGIPLIIIKKSNLPLFSGQIPIFNIYNLNISSQIIILLLISCLSNKRITLISINLYIIVCLFGITLLNNNNSSFFYPTLGYLFGYLPASQVCNALYSISPKKYNNIIKSCFFGLLYIHTIGIFYLLQFCSNWFEWLTLVIKYSVFIYLPRHIIVTIYAILGVCFLQIFFFLNKKIQYVIK</sequence>
<dbReference type="Gene3D" id="1.10.1760.20">
    <property type="match status" value="1"/>
</dbReference>